<dbReference type="GO" id="GO:0003676">
    <property type="term" value="F:nucleic acid binding"/>
    <property type="evidence" value="ECO:0007669"/>
    <property type="project" value="InterPro"/>
</dbReference>
<feature type="region of interest" description="Disordered" evidence="1">
    <location>
        <begin position="1"/>
        <end position="42"/>
    </location>
</feature>
<dbReference type="InterPro" id="IPR011129">
    <property type="entry name" value="CSD"/>
</dbReference>
<dbReference type="Gene3D" id="2.40.50.140">
    <property type="entry name" value="Nucleic acid-binding proteins"/>
    <property type="match status" value="1"/>
</dbReference>
<sequence>MGRSQETFNKKEVRTKKEKKRKEKEKKRLSRKESEKKGSLDDMIAYVDENGMITSTPPDPSKKKDIKTEDIKISIPKNDPTQDLDPVRKGIVSFFNESKGFGFIKDSETQERIFVHVNNVLEEIKEDNVVSFEIIMGQKGPTATQVKLLK</sequence>
<organism evidence="3">
    <name type="scientific">hydrothermal vent metagenome</name>
    <dbReference type="NCBI Taxonomy" id="652676"/>
    <lineage>
        <taxon>unclassified sequences</taxon>
        <taxon>metagenomes</taxon>
        <taxon>ecological metagenomes</taxon>
    </lineage>
</organism>
<feature type="non-terminal residue" evidence="3">
    <location>
        <position position="150"/>
    </location>
</feature>
<name>A0A3B0TUR5_9ZZZZ</name>
<dbReference type="InterPro" id="IPR012340">
    <property type="entry name" value="NA-bd_OB-fold"/>
</dbReference>
<proteinExistence type="predicted"/>
<dbReference type="AlphaFoldDB" id="A0A3B0TUR5"/>
<dbReference type="SUPFAM" id="SSF50249">
    <property type="entry name" value="Nucleic acid-binding proteins"/>
    <property type="match status" value="1"/>
</dbReference>
<dbReference type="PRINTS" id="PR00050">
    <property type="entry name" value="COLDSHOCK"/>
</dbReference>
<feature type="compositionally biased region" description="Basic residues" evidence="1">
    <location>
        <begin position="13"/>
        <end position="30"/>
    </location>
</feature>
<evidence type="ECO:0000256" key="1">
    <source>
        <dbReference type="SAM" id="MobiDB-lite"/>
    </source>
</evidence>
<dbReference type="EMBL" id="UOEP01000109">
    <property type="protein sequence ID" value="VAW19953.1"/>
    <property type="molecule type" value="Genomic_DNA"/>
</dbReference>
<dbReference type="InterPro" id="IPR002059">
    <property type="entry name" value="CSP_DNA-bd"/>
</dbReference>
<dbReference type="PANTHER" id="PTHR11544">
    <property type="entry name" value="COLD SHOCK DOMAIN CONTAINING PROTEINS"/>
    <property type="match status" value="1"/>
</dbReference>
<evidence type="ECO:0000313" key="3">
    <source>
        <dbReference type="EMBL" id="VAW19953.1"/>
    </source>
</evidence>
<dbReference type="Pfam" id="PF00313">
    <property type="entry name" value="CSD"/>
    <property type="match status" value="1"/>
</dbReference>
<gene>
    <name evidence="3" type="ORF">MNBD_BACTEROID01-459</name>
</gene>
<feature type="compositionally biased region" description="Basic and acidic residues" evidence="1">
    <location>
        <begin position="31"/>
        <end position="40"/>
    </location>
</feature>
<protein>
    <submittedName>
        <fullName evidence="3">Hypothetical domain / Cold shock protein of CSP family</fullName>
    </submittedName>
</protein>
<dbReference type="PROSITE" id="PS51857">
    <property type="entry name" value="CSD_2"/>
    <property type="match status" value="1"/>
</dbReference>
<dbReference type="CDD" id="cd04458">
    <property type="entry name" value="CSP_CDS"/>
    <property type="match status" value="1"/>
</dbReference>
<dbReference type="SMART" id="SM00357">
    <property type="entry name" value="CSP"/>
    <property type="match status" value="1"/>
</dbReference>
<evidence type="ECO:0000259" key="2">
    <source>
        <dbReference type="PROSITE" id="PS51857"/>
    </source>
</evidence>
<feature type="domain" description="CSD" evidence="2">
    <location>
        <begin position="87"/>
        <end position="148"/>
    </location>
</feature>
<reference evidence="3" key="1">
    <citation type="submission" date="2018-06" db="EMBL/GenBank/DDBJ databases">
        <authorList>
            <person name="Zhirakovskaya E."/>
        </authorList>
    </citation>
    <scope>NUCLEOTIDE SEQUENCE</scope>
</reference>
<accession>A0A3B0TUR5</accession>
<dbReference type="InterPro" id="IPR050181">
    <property type="entry name" value="Cold_shock_domain"/>
</dbReference>